<dbReference type="PANTHER" id="PTHR43300:SF11">
    <property type="entry name" value="ACETYLTRANSFERASE RV3034C-RELATED"/>
    <property type="match status" value="1"/>
</dbReference>
<dbReference type="Gene3D" id="2.160.10.10">
    <property type="entry name" value="Hexapeptide repeat proteins"/>
    <property type="match status" value="1"/>
</dbReference>
<dbReference type="InterPro" id="IPR050179">
    <property type="entry name" value="Trans_hexapeptide_repeat"/>
</dbReference>
<dbReference type="EMBL" id="JAMQKC010000004">
    <property type="protein sequence ID" value="MDC3416599.1"/>
    <property type="molecule type" value="Genomic_DNA"/>
</dbReference>
<dbReference type="CDD" id="cd03349">
    <property type="entry name" value="LbH_XAT"/>
    <property type="match status" value="1"/>
</dbReference>
<name>A0A9X3WFQ5_9BACI</name>
<organism evidence="1 2">
    <name type="scientific">Aquibacillus salsiterrae</name>
    <dbReference type="NCBI Taxonomy" id="2950439"/>
    <lineage>
        <taxon>Bacteria</taxon>
        <taxon>Bacillati</taxon>
        <taxon>Bacillota</taxon>
        <taxon>Bacilli</taxon>
        <taxon>Bacillales</taxon>
        <taxon>Bacillaceae</taxon>
        <taxon>Aquibacillus</taxon>
    </lineage>
</organism>
<dbReference type="SUPFAM" id="SSF51161">
    <property type="entry name" value="Trimeric LpxA-like enzymes"/>
    <property type="match status" value="1"/>
</dbReference>
<dbReference type="AlphaFoldDB" id="A0A9X3WFQ5"/>
<evidence type="ECO:0000313" key="1">
    <source>
        <dbReference type="EMBL" id="MDC3416599.1"/>
    </source>
</evidence>
<reference evidence="1" key="1">
    <citation type="submission" date="2022-06" db="EMBL/GenBank/DDBJ databases">
        <title>Aquibacillus sp. a new bacterium isolated from soil saline samples.</title>
        <authorList>
            <person name="Galisteo C."/>
            <person name="De La Haba R."/>
            <person name="Sanchez-Porro C."/>
            <person name="Ventosa A."/>
        </authorList>
    </citation>
    <scope>NUCLEOTIDE SEQUENCE</scope>
    <source>
        <strain evidence="1">3ASR75-54</strain>
    </source>
</reference>
<dbReference type="Pfam" id="PF00132">
    <property type="entry name" value="Hexapep"/>
    <property type="match status" value="1"/>
</dbReference>
<evidence type="ECO:0000313" key="2">
    <source>
        <dbReference type="Proteomes" id="UP001145069"/>
    </source>
</evidence>
<dbReference type="InterPro" id="IPR001451">
    <property type="entry name" value="Hexapep"/>
</dbReference>
<gene>
    <name evidence="1" type="ORF">NC799_06675</name>
</gene>
<comment type="caution">
    <text evidence="1">The sequence shown here is derived from an EMBL/GenBank/DDBJ whole genome shotgun (WGS) entry which is preliminary data.</text>
</comment>
<protein>
    <submittedName>
        <fullName evidence="1">CatB-related O-acetyltransferase</fullName>
    </submittedName>
</protein>
<dbReference type="Proteomes" id="UP001145069">
    <property type="component" value="Unassembled WGS sequence"/>
</dbReference>
<dbReference type="PANTHER" id="PTHR43300">
    <property type="entry name" value="ACETYLTRANSFERASE"/>
    <property type="match status" value="1"/>
</dbReference>
<accession>A0A9X3WFQ5</accession>
<dbReference type="InterPro" id="IPR011004">
    <property type="entry name" value="Trimer_LpxA-like_sf"/>
</dbReference>
<sequence length="204" mass="23221">MKGIIKIARYMLFNKIHNTRIRSKYASLKASYGVEVGVAYNSYVESDVTIGDYSYINANSYIENCEIGKFCSVSSGVYISPFEHKNNFRTTHPIIFNKKYGFINENYNMDRKKVIIGNDVLISLNVVILEGVKIGNGAVIGAGAVVTKDVEPYEVVGGVPAKHIKYRFDVEERENLQEIKFWDWDKQKIVKNIDYLRNVSNSIV</sequence>
<keyword evidence="2" id="KW-1185">Reference proteome</keyword>
<proteinExistence type="predicted"/>